<dbReference type="InterPro" id="IPR021834">
    <property type="entry name" value="DUF3426"/>
</dbReference>
<dbReference type="Proteomes" id="UP000319732">
    <property type="component" value="Unassembled WGS sequence"/>
</dbReference>
<feature type="region of interest" description="Disordered" evidence="1">
    <location>
        <begin position="187"/>
        <end position="258"/>
    </location>
</feature>
<feature type="compositionally biased region" description="Acidic residues" evidence="1">
    <location>
        <begin position="113"/>
        <end position="127"/>
    </location>
</feature>
<proteinExistence type="predicted"/>
<dbReference type="EMBL" id="VHSG01000020">
    <property type="protein sequence ID" value="TQV71854.1"/>
    <property type="molecule type" value="Genomic_DNA"/>
</dbReference>
<feature type="compositionally biased region" description="Low complexity" evidence="1">
    <location>
        <begin position="76"/>
        <end position="90"/>
    </location>
</feature>
<name>A0A545T3S5_9GAMM</name>
<keyword evidence="4" id="KW-1185">Reference proteome</keyword>
<dbReference type="AlphaFoldDB" id="A0A545T3S5"/>
<organism evidence="3 4">
    <name type="scientific">Exilibacterium tricleocarpae</name>
    <dbReference type="NCBI Taxonomy" id="2591008"/>
    <lineage>
        <taxon>Bacteria</taxon>
        <taxon>Pseudomonadati</taxon>
        <taxon>Pseudomonadota</taxon>
        <taxon>Gammaproteobacteria</taxon>
        <taxon>Cellvibrionales</taxon>
        <taxon>Cellvibrionaceae</taxon>
        <taxon>Exilibacterium</taxon>
    </lineage>
</organism>
<evidence type="ECO:0000313" key="3">
    <source>
        <dbReference type="EMBL" id="TQV71854.1"/>
    </source>
</evidence>
<dbReference type="RefSeq" id="WP_142928630.1">
    <property type="nucleotide sequence ID" value="NZ_ML660099.1"/>
</dbReference>
<feature type="compositionally biased region" description="Acidic residues" evidence="1">
    <location>
        <begin position="219"/>
        <end position="231"/>
    </location>
</feature>
<sequence length="470" mass="51997">MTDTVTRCPACSTSFRITEAQLQTAKGAVRCGSCLQIFKALDHLIESAPATAAKATQKTTGKKPAAKPTASRKAKTATTKPKPSKPAAAKQTGLKFDQAAIDTESEGGKSLFDDIDDDTLISDDMDLGEEKKAADPENNLGTLSDSFLELERWQPDKKSLFDREINDTEAQESDTADESWAIDLLEELEDEEPESAAPAETDRFTDEFNYDNGNTFAALEEEEEPVFEAPEEQGWKKKERERKKKDREQQQDPITADDHDEFELALEEVEELDDSSYQQPAISLRAHQSDRAALLSGIEPAPVEMAWDSGGRFFGAKLRWGMLATVAGLIFIIQLGWSQFDRLSRVEPYRAWYSVACSVFGCRLPNLVAQEKIRAYNLVVRSHPKAEEALVVDTILLNTATFEQPFPNLVLRFSKLDGSPVAARMFTPREYLGGELAGRTQMPSGQPVHLSLEIVDPGRAAVNYSIAIAP</sequence>
<feature type="domain" description="Zinc finger/thioredoxin putative" evidence="2">
    <location>
        <begin position="6"/>
        <end position="40"/>
    </location>
</feature>
<feature type="compositionally biased region" description="Basic residues" evidence="1">
    <location>
        <begin position="60"/>
        <end position="75"/>
    </location>
</feature>
<dbReference type="Pfam" id="PF11906">
    <property type="entry name" value="DUF3426"/>
    <property type="match status" value="1"/>
</dbReference>
<evidence type="ECO:0000256" key="1">
    <source>
        <dbReference type="SAM" id="MobiDB-lite"/>
    </source>
</evidence>
<evidence type="ECO:0000313" key="4">
    <source>
        <dbReference type="Proteomes" id="UP000319732"/>
    </source>
</evidence>
<dbReference type="Pfam" id="PF13719">
    <property type="entry name" value="Zn_ribbon_5"/>
    <property type="match status" value="1"/>
</dbReference>
<reference evidence="3 4" key="1">
    <citation type="submission" date="2019-06" db="EMBL/GenBank/DDBJ databases">
        <title>Whole genome sequence for Cellvibrionaceae sp. R142.</title>
        <authorList>
            <person name="Wang G."/>
        </authorList>
    </citation>
    <scope>NUCLEOTIDE SEQUENCE [LARGE SCALE GENOMIC DNA]</scope>
    <source>
        <strain evidence="3 4">R142</strain>
    </source>
</reference>
<protein>
    <submittedName>
        <fullName evidence="3">DUF3426 domain-containing protein</fullName>
    </submittedName>
</protein>
<dbReference type="OrthoDB" id="5294582at2"/>
<accession>A0A545T3S5</accession>
<evidence type="ECO:0000259" key="2">
    <source>
        <dbReference type="Pfam" id="PF13719"/>
    </source>
</evidence>
<comment type="caution">
    <text evidence="3">The sequence shown here is derived from an EMBL/GenBank/DDBJ whole genome shotgun (WGS) entry which is preliminary data.</text>
</comment>
<dbReference type="NCBIfam" id="TIGR02098">
    <property type="entry name" value="MJ0042_CXXC"/>
    <property type="match status" value="1"/>
</dbReference>
<gene>
    <name evidence="3" type="ORF">FKG94_18940</name>
</gene>
<feature type="region of interest" description="Disordered" evidence="1">
    <location>
        <begin position="52"/>
        <end position="145"/>
    </location>
</feature>
<dbReference type="InterPro" id="IPR011723">
    <property type="entry name" value="Znf/thioredoxin_put"/>
</dbReference>